<dbReference type="EMBL" id="ON409991">
    <property type="protein sequence ID" value="UXD79149.1"/>
    <property type="molecule type" value="Genomic_RNA"/>
</dbReference>
<reference evidence="2" key="1">
    <citation type="journal article" date="2022" name="Arch. Virol.">
        <title>Complete genome sequence of patchouli chlorosis-associated cytorhabdovirus, a new cytorhabdovirus infecting patchouli plants in Brazil.</title>
        <authorList>
            <person name="Kauffman C.M."/>
            <person name="de Jesus Boari A."/>
            <person name="Silva J.M.F."/>
        </authorList>
    </citation>
    <scope>NUCLEOTIDE SEQUENCE</scope>
    <source>
        <strain evidence="2">PA</strain>
    </source>
</reference>
<reference evidence="2" key="2">
    <citation type="submission" date="2022-05" db="EMBL/GenBank/DDBJ databases">
        <authorList>
            <person name="Kauffmann C.M."/>
            <person name="Nagata T."/>
        </authorList>
    </citation>
    <scope>NUCLEOTIDE SEQUENCE</scope>
    <source>
        <strain evidence="2">PA</strain>
    </source>
</reference>
<evidence type="ECO:0000313" key="2">
    <source>
        <dbReference type="EMBL" id="UXD79149.1"/>
    </source>
</evidence>
<sequence length="344" mass="37608">MAQYASEFPGEDFFDVDDPIDNINYSGLNNEDPDEANDTYPMGLMIPLSKSESSSKGKVKIAGSKKNERSETQAVGESSPLSADQISLTLLEICEEYGLLASKQMESALKRSQKHETVTRESVEWFVQGYLVCLTSHVMSQVGDNMNDMRKEIKVMQMTTASMSSKADVIMKAAAGLDEKIKEASDSVKEKFQESLENIERFVSDRIMAMSNIVESTIAETTLSKAAKEPLIVTPALSPDDLQVRAVPKQVIVVPDEVKLHPEIGKSAVESSASAEDPVAVRKTILATVGFTSIFIKQLSADVIIDIIPPNLYSEIKSMNMTSRIKSAVKSAILENLTAAAEKE</sequence>
<proteinExistence type="predicted"/>
<accession>A0A977PLP5</accession>
<gene>
    <name evidence="2" type="primary">P</name>
</gene>
<evidence type="ECO:0000313" key="3">
    <source>
        <dbReference type="Proteomes" id="UP001246729"/>
    </source>
</evidence>
<name>A0A977PLP5_9RHAB</name>
<evidence type="ECO:0000256" key="1">
    <source>
        <dbReference type="SAM" id="MobiDB-lite"/>
    </source>
</evidence>
<organism evidence="2 3">
    <name type="scientific">Patchouli chlorosis-associated cytorhabdovirus</name>
    <dbReference type="NCBI Taxonomy" id="2979813"/>
    <lineage>
        <taxon>Viruses</taxon>
        <taxon>Riboviria</taxon>
        <taxon>Orthornavirae</taxon>
        <taxon>Negarnaviricota</taxon>
        <taxon>Haploviricotina</taxon>
        <taxon>Monjiviricetes</taxon>
        <taxon>Mononegavirales</taxon>
        <taxon>Rhabdoviridae</taxon>
        <taxon>Betarhabdovirinae</taxon>
    </lineage>
</organism>
<dbReference type="Proteomes" id="UP001246729">
    <property type="component" value="Segment"/>
</dbReference>
<keyword evidence="3" id="KW-1185">Reference proteome</keyword>
<feature type="region of interest" description="Disordered" evidence="1">
    <location>
        <begin position="24"/>
        <end position="79"/>
    </location>
</feature>
<protein>
    <submittedName>
        <fullName evidence="2">Phosphoprotein</fullName>
    </submittedName>
</protein>